<accession>A0A0R3QDJ3</accession>
<dbReference type="AlphaFoldDB" id="A0A0R3QDJ3"/>
<evidence type="ECO:0000313" key="3">
    <source>
        <dbReference type="WBParaSite" id="BTMF_0000442901-mRNA-1"/>
    </source>
</evidence>
<evidence type="ECO:0000313" key="2">
    <source>
        <dbReference type="Proteomes" id="UP000280834"/>
    </source>
</evidence>
<reference evidence="3" key="1">
    <citation type="submission" date="2017-02" db="UniProtKB">
        <authorList>
            <consortium name="WormBaseParasite"/>
        </authorList>
    </citation>
    <scope>IDENTIFICATION</scope>
</reference>
<organism evidence="3">
    <name type="scientific">Brugia timori</name>
    <dbReference type="NCBI Taxonomy" id="42155"/>
    <lineage>
        <taxon>Eukaryota</taxon>
        <taxon>Metazoa</taxon>
        <taxon>Ecdysozoa</taxon>
        <taxon>Nematoda</taxon>
        <taxon>Chromadorea</taxon>
        <taxon>Rhabditida</taxon>
        <taxon>Spirurina</taxon>
        <taxon>Spiruromorpha</taxon>
        <taxon>Filarioidea</taxon>
        <taxon>Onchocercidae</taxon>
        <taxon>Brugia</taxon>
    </lineage>
</organism>
<dbReference type="EMBL" id="UZAG01003465">
    <property type="protein sequence ID" value="VDO15385.1"/>
    <property type="molecule type" value="Genomic_DNA"/>
</dbReference>
<reference evidence="1 2" key="2">
    <citation type="submission" date="2018-11" db="EMBL/GenBank/DDBJ databases">
        <authorList>
            <consortium name="Pathogen Informatics"/>
        </authorList>
    </citation>
    <scope>NUCLEOTIDE SEQUENCE [LARGE SCALE GENOMIC DNA]</scope>
</reference>
<name>A0A0R3QDJ3_9BILA</name>
<sequence length="125" mass="13650">MTALNVRLGRVAGSRLGSVAECGQKLTFAATVQIEVLASDEEDQLVEEEKYPADWLKKVPAVVFGSLARGQIRVLLHPGNGLADGGAPRDVPAAQLPVDLRMPNTLLWVELDESMSIARVWRRDM</sequence>
<dbReference type="Proteomes" id="UP000280834">
    <property type="component" value="Unassembled WGS sequence"/>
</dbReference>
<protein>
    <submittedName>
        <fullName evidence="3">PEX-1N domain-containing protein</fullName>
    </submittedName>
</protein>
<keyword evidence="2" id="KW-1185">Reference proteome</keyword>
<dbReference type="WBParaSite" id="BTMF_0000442901-mRNA-1">
    <property type="protein sequence ID" value="BTMF_0000442901-mRNA-1"/>
    <property type="gene ID" value="BTMF_0000442901"/>
</dbReference>
<proteinExistence type="predicted"/>
<gene>
    <name evidence="1" type="ORF">BTMF_LOCUS3727</name>
</gene>
<evidence type="ECO:0000313" key="1">
    <source>
        <dbReference type="EMBL" id="VDO15385.1"/>
    </source>
</evidence>